<evidence type="ECO:0000259" key="2">
    <source>
        <dbReference type="PROSITE" id="PS51186"/>
    </source>
</evidence>
<dbReference type="STRING" id="1036181.SAMN05421756_101865"/>
<evidence type="ECO:0000313" key="4">
    <source>
        <dbReference type="Proteomes" id="UP000198504"/>
    </source>
</evidence>
<dbReference type="CDD" id="cd04301">
    <property type="entry name" value="NAT_SF"/>
    <property type="match status" value="1"/>
</dbReference>
<organism evidence="3 4">
    <name type="scientific">Microlunatus flavus</name>
    <dbReference type="NCBI Taxonomy" id="1036181"/>
    <lineage>
        <taxon>Bacteria</taxon>
        <taxon>Bacillati</taxon>
        <taxon>Actinomycetota</taxon>
        <taxon>Actinomycetes</taxon>
        <taxon>Propionibacteriales</taxon>
        <taxon>Propionibacteriaceae</taxon>
        <taxon>Microlunatus</taxon>
    </lineage>
</organism>
<accession>A0A1H9B770</accession>
<dbReference type="EMBL" id="FOFA01000001">
    <property type="protein sequence ID" value="SEP84699.1"/>
    <property type="molecule type" value="Genomic_DNA"/>
</dbReference>
<protein>
    <submittedName>
        <fullName evidence="3">Ribosomal protein S18 acetylase RimI</fullName>
    </submittedName>
</protein>
<name>A0A1H9B770_9ACTN</name>
<dbReference type="GO" id="GO:0016747">
    <property type="term" value="F:acyltransferase activity, transferring groups other than amino-acyl groups"/>
    <property type="evidence" value="ECO:0007669"/>
    <property type="project" value="InterPro"/>
</dbReference>
<proteinExistence type="predicted"/>
<keyword evidence="3" id="KW-0689">Ribosomal protein</keyword>
<feature type="compositionally biased region" description="Low complexity" evidence="1">
    <location>
        <begin position="216"/>
        <end position="236"/>
    </location>
</feature>
<dbReference type="AlphaFoldDB" id="A0A1H9B770"/>
<feature type="domain" description="N-acetyltransferase" evidence="2">
    <location>
        <begin position="4"/>
        <end position="178"/>
    </location>
</feature>
<dbReference type="Proteomes" id="UP000198504">
    <property type="component" value="Unassembled WGS sequence"/>
</dbReference>
<dbReference type="GO" id="GO:0005840">
    <property type="term" value="C:ribosome"/>
    <property type="evidence" value="ECO:0007669"/>
    <property type="project" value="UniProtKB-KW"/>
</dbReference>
<keyword evidence="3" id="KW-0687">Ribonucleoprotein</keyword>
<gene>
    <name evidence="3" type="ORF">SAMN05421756_101865</name>
</gene>
<reference evidence="4" key="1">
    <citation type="submission" date="2016-10" db="EMBL/GenBank/DDBJ databases">
        <authorList>
            <person name="Varghese N."/>
            <person name="Submissions S."/>
        </authorList>
    </citation>
    <scope>NUCLEOTIDE SEQUENCE [LARGE SCALE GENOMIC DNA]</scope>
    <source>
        <strain evidence="4">CGMCC 4.6856</strain>
    </source>
</reference>
<dbReference type="InterPro" id="IPR016181">
    <property type="entry name" value="Acyl_CoA_acyltransferase"/>
</dbReference>
<evidence type="ECO:0000256" key="1">
    <source>
        <dbReference type="SAM" id="MobiDB-lite"/>
    </source>
</evidence>
<dbReference type="PROSITE" id="PS51186">
    <property type="entry name" value="GNAT"/>
    <property type="match status" value="1"/>
</dbReference>
<evidence type="ECO:0000313" key="3">
    <source>
        <dbReference type="EMBL" id="SEP84699.1"/>
    </source>
</evidence>
<dbReference type="SUPFAM" id="SSF55729">
    <property type="entry name" value="Acyl-CoA N-acyltransferases (Nat)"/>
    <property type="match status" value="1"/>
</dbReference>
<dbReference type="InterPro" id="IPR000182">
    <property type="entry name" value="GNAT_dom"/>
</dbReference>
<dbReference type="Pfam" id="PF00583">
    <property type="entry name" value="Acetyltransf_1"/>
    <property type="match status" value="1"/>
</dbReference>
<keyword evidence="4" id="KW-1185">Reference proteome</keyword>
<dbReference type="Gene3D" id="3.40.630.30">
    <property type="match status" value="1"/>
</dbReference>
<sequence>MGNRRLRPMTPDDLDLLPEPCGSCAFWETSVGDLASPVEHRARASRKAEWAQQVTDRWGYCGVVAVHDEEVVAFLTLAPAGLVRRLPAFATTPVGTDVAVLLSAQVVESWRGKGLGRQLVTTAAGLVARRDLRALEAVGTRREGPSCMMPVSWLESVGFAVVREHPVTPRLRMDLQTTQRWPGFGAAWSRLTGLVAPAASPQPAAYAGREARDPQARPTTPAVPVAAAVPPAVQPG</sequence>
<feature type="region of interest" description="Disordered" evidence="1">
    <location>
        <begin position="202"/>
        <end position="236"/>
    </location>
</feature>